<protein>
    <submittedName>
        <fullName evidence="2">TipAS antibiotic-recognition domain protein</fullName>
    </submittedName>
</protein>
<dbReference type="AlphaFoldDB" id="A0A0P7ZD01"/>
<feature type="domain" description="TipAS antibiotic-recognition" evidence="1">
    <location>
        <begin position="24"/>
        <end position="88"/>
    </location>
</feature>
<dbReference type="Pfam" id="PF07739">
    <property type="entry name" value="TipAS"/>
    <property type="match status" value="1"/>
</dbReference>
<dbReference type="InterPro" id="IPR036244">
    <property type="entry name" value="TipA-like_antibiotic-bd"/>
</dbReference>
<sequence>MLNQQKSKKQELYDPFKDDDIKQYHEEVKQRWGNTDAYKQSMKRVQKMTKGEMEKTKEGARLLTQKLACSMDKGIRDKEVQALIAEHYNKHRPGLNLFMHDAIAYFCDMEKDLI</sequence>
<dbReference type="Proteomes" id="UP000050360">
    <property type="component" value="Unassembled WGS sequence"/>
</dbReference>
<reference evidence="2 3" key="1">
    <citation type="submission" date="2015-09" db="EMBL/GenBank/DDBJ databases">
        <title>A metagenomics-based metabolic model of nitrate-dependent anaerobic oxidation of methane by Methanoperedens-like archaea.</title>
        <authorList>
            <person name="Arshad A."/>
            <person name="Speth D.R."/>
            <person name="De Graaf R.M."/>
            <person name="Op Den Camp H.J."/>
            <person name="Jetten M.S."/>
            <person name="Welte C.U."/>
        </authorList>
    </citation>
    <scope>NUCLEOTIDE SEQUENCE [LARGE SCALE GENOMIC DNA]</scope>
</reference>
<evidence type="ECO:0000259" key="1">
    <source>
        <dbReference type="Pfam" id="PF07739"/>
    </source>
</evidence>
<comment type="caution">
    <text evidence="2">The sequence shown here is derived from an EMBL/GenBank/DDBJ whole genome shotgun (WGS) entry which is preliminary data.</text>
</comment>
<gene>
    <name evidence="2" type="ORF">MPEBLZ_04076</name>
</gene>
<proteinExistence type="predicted"/>
<evidence type="ECO:0000313" key="2">
    <source>
        <dbReference type="EMBL" id="KPQ41368.1"/>
    </source>
</evidence>
<dbReference type="EMBL" id="LKCM01000367">
    <property type="protein sequence ID" value="KPQ41368.1"/>
    <property type="molecule type" value="Genomic_DNA"/>
</dbReference>
<organism evidence="2 3">
    <name type="scientific">Candidatus Methanoperedens nitratireducens</name>
    <dbReference type="NCBI Taxonomy" id="1392998"/>
    <lineage>
        <taxon>Archaea</taxon>
        <taxon>Methanobacteriati</taxon>
        <taxon>Methanobacteriota</taxon>
        <taxon>Stenosarchaea group</taxon>
        <taxon>Methanomicrobia</taxon>
        <taxon>Methanosarcinales</taxon>
        <taxon>ANME-2 cluster</taxon>
        <taxon>Candidatus Methanoperedentaceae</taxon>
        <taxon>Candidatus Methanoperedens</taxon>
    </lineage>
</organism>
<name>A0A0P7ZD01_9EURY</name>
<accession>A0A0P7ZD01</accession>
<evidence type="ECO:0000313" key="3">
    <source>
        <dbReference type="Proteomes" id="UP000050360"/>
    </source>
</evidence>
<dbReference type="SUPFAM" id="SSF89082">
    <property type="entry name" value="Antibiotic binding domain of TipA-like multidrug resistance regulators"/>
    <property type="match status" value="1"/>
</dbReference>
<dbReference type="InterPro" id="IPR012925">
    <property type="entry name" value="TipAS_dom"/>
</dbReference>